<proteinExistence type="predicted"/>
<dbReference type="OrthoDB" id="389074at2"/>
<reference evidence="1 2" key="1">
    <citation type="submission" date="2018-06" db="EMBL/GenBank/DDBJ databases">
        <title>Genomic Encyclopedia of Type Strains, Phase III (KMG-III): the genomes of soil and plant-associated and newly described type strains.</title>
        <authorList>
            <person name="Whitman W."/>
        </authorList>
    </citation>
    <scope>NUCLEOTIDE SEQUENCE [LARGE SCALE GENOMIC DNA]</scope>
    <source>
        <strain evidence="1 2">CECT 7945</strain>
    </source>
</reference>
<dbReference type="InterPro" id="IPR015424">
    <property type="entry name" value="PyrdxlP-dep_Trfase"/>
</dbReference>
<evidence type="ECO:0008006" key="3">
    <source>
        <dbReference type="Google" id="ProtNLM"/>
    </source>
</evidence>
<dbReference type="SUPFAM" id="SSF53383">
    <property type="entry name" value="PLP-dependent transferases"/>
    <property type="match status" value="1"/>
</dbReference>
<dbReference type="Proteomes" id="UP000248054">
    <property type="component" value="Unassembled WGS sequence"/>
</dbReference>
<dbReference type="RefSeq" id="WP_110476384.1">
    <property type="nucleotide sequence ID" value="NZ_BMWQ01000009.1"/>
</dbReference>
<accession>A0A2V4XQ74</accession>
<evidence type="ECO:0000313" key="1">
    <source>
        <dbReference type="EMBL" id="PYE79977.1"/>
    </source>
</evidence>
<keyword evidence="2" id="KW-1185">Reference proteome</keyword>
<dbReference type="Gene3D" id="3.90.1150.10">
    <property type="entry name" value="Aspartate Aminotransferase, domain 1"/>
    <property type="match status" value="1"/>
</dbReference>
<comment type="caution">
    <text evidence="1">The sequence shown here is derived from an EMBL/GenBank/DDBJ whole genome shotgun (WGS) entry which is preliminary data.</text>
</comment>
<dbReference type="EMBL" id="QJTD01000008">
    <property type="protein sequence ID" value="PYE79977.1"/>
    <property type="molecule type" value="Genomic_DNA"/>
</dbReference>
<organism evidence="1 2">
    <name type="scientific">Winogradskyella epiphytica</name>
    <dbReference type="NCBI Taxonomy" id="262005"/>
    <lineage>
        <taxon>Bacteria</taxon>
        <taxon>Pseudomonadati</taxon>
        <taxon>Bacteroidota</taxon>
        <taxon>Flavobacteriia</taxon>
        <taxon>Flavobacteriales</taxon>
        <taxon>Flavobacteriaceae</taxon>
        <taxon>Winogradskyella</taxon>
    </lineage>
</organism>
<evidence type="ECO:0000313" key="2">
    <source>
        <dbReference type="Proteomes" id="UP000248054"/>
    </source>
</evidence>
<sequence length="65" mass="6831">MSQGGIILAGGLLPDLKNSYFRIGHMGSVNKSDLLATIGAIESALKTNGYNHDIGSGTTEILNHF</sequence>
<protein>
    <recommendedName>
        <fullName evidence="3">Aminotransferase class V</fullName>
    </recommendedName>
</protein>
<gene>
    <name evidence="1" type="ORF">DFQ11_1081</name>
</gene>
<dbReference type="AlphaFoldDB" id="A0A2V4XQ74"/>
<name>A0A2V4XQ74_9FLAO</name>
<dbReference type="InterPro" id="IPR015422">
    <property type="entry name" value="PyrdxlP-dep_Trfase_small"/>
</dbReference>